<evidence type="ECO:0000313" key="2">
    <source>
        <dbReference type="EMBL" id="KAF2638933.1"/>
    </source>
</evidence>
<protein>
    <submittedName>
        <fullName evidence="2">Uncharacterized protein</fullName>
    </submittedName>
</protein>
<feature type="region of interest" description="Disordered" evidence="1">
    <location>
        <begin position="599"/>
        <end position="787"/>
    </location>
</feature>
<feature type="compositionally biased region" description="Polar residues" evidence="1">
    <location>
        <begin position="714"/>
        <end position="746"/>
    </location>
</feature>
<proteinExistence type="predicted"/>
<sequence>MSLDLPPVPNLTLFPSSPISPSLPYRRFASQWESKVKALPSKKEVAQAKEVAEHVNNALDSIEVRDEFLRLVAFSLEDKVRDAMIPEAAEKLKAARKVTPQTLKGRLPTMALSHATPILGPPLSEHFAFASRASILRDRPVPQSPIGNAWSGEHFWKPQFSPSPLHAELPLGTESPQCPGSPVSHSLYEDVLEEVSNLASEYLEESAERTVASAEIEAAQKIVALLSAEIEEVYGFPSARDALTKVYEASKAKDSIERACTIRSVHNTETWLWEDSATGEYRTSIDRAREELAKLNAKREKNGEFDLPASILTLVWATKILDDIVNKHLPNSPAKTLRTARSSKSSKSFTRVYLSNKVEDLEISSDEEEFKGIKSIREELADQEKRDKASSIYQHARDNSLGWKRKTIRLSQIRAQSEDSRTEHSRTESSHTENSQTESSQTDNSQVGNPDDVSPCVQQEQKQRRKQRREREPSFAMRRKQEELPMTRTVGDVPPPPMPTSRRSRKGSDSLNMQWEMPMSPFAQRAEDVPPMPPMPPMPMIGGSFGMGSTMPGNAFANMDVPPPVPTIGKPPTRKLRKGSSSLKMEYVVDKMEKLSTVPKMKAPTSIPRTRKKPSIPGTGDSSFVPNTEESPPMQKTEPPLPAMPKGLVSTKKMMEQRISAVRNASSTTGPLKETPPTSRPRLYSKSPLLNPQATLIPSIPKVRKFPSALLLRKSSSPNMHQNTPSPVAQTEDQLHVQQTQPSSPEGESAETVEQRAARFRANTLPPLERRLKGRAPSILDLDGWSEKMRKAEKDGLFKETE</sequence>
<feature type="compositionally biased region" description="Polar residues" evidence="1">
    <location>
        <begin position="432"/>
        <end position="448"/>
    </location>
</feature>
<keyword evidence="3" id="KW-1185">Reference proteome</keyword>
<organism evidence="2 3">
    <name type="scientific">Massarina eburnea CBS 473.64</name>
    <dbReference type="NCBI Taxonomy" id="1395130"/>
    <lineage>
        <taxon>Eukaryota</taxon>
        <taxon>Fungi</taxon>
        <taxon>Dikarya</taxon>
        <taxon>Ascomycota</taxon>
        <taxon>Pezizomycotina</taxon>
        <taxon>Dothideomycetes</taxon>
        <taxon>Pleosporomycetidae</taxon>
        <taxon>Pleosporales</taxon>
        <taxon>Massarineae</taxon>
        <taxon>Massarinaceae</taxon>
        <taxon>Massarina</taxon>
    </lineage>
</organism>
<evidence type="ECO:0000256" key="1">
    <source>
        <dbReference type="SAM" id="MobiDB-lite"/>
    </source>
</evidence>
<feature type="compositionally biased region" description="Polar residues" evidence="1">
    <location>
        <begin position="620"/>
        <end position="630"/>
    </location>
</feature>
<dbReference type="AlphaFoldDB" id="A0A6A6RWV2"/>
<evidence type="ECO:0000313" key="3">
    <source>
        <dbReference type="Proteomes" id="UP000799753"/>
    </source>
</evidence>
<gene>
    <name evidence="2" type="ORF">P280DRAFT_519784</name>
</gene>
<accession>A0A6A6RWV2</accession>
<dbReference type="EMBL" id="MU006788">
    <property type="protein sequence ID" value="KAF2638933.1"/>
    <property type="molecule type" value="Genomic_DNA"/>
</dbReference>
<name>A0A6A6RWV2_9PLEO</name>
<dbReference type="OrthoDB" id="3800557at2759"/>
<feature type="compositionally biased region" description="Basic and acidic residues" evidence="1">
    <location>
        <begin position="469"/>
        <end position="485"/>
    </location>
</feature>
<reference evidence="2" key="1">
    <citation type="journal article" date="2020" name="Stud. Mycol.">
        <title>101 Dothideomycetes genomes: a test case for predicting lifestyles and emergence of pathogens.</title>
        <authorList>
            <person name="Haridas S."/>
            <person name="Albert R."/>
            <person name="Binder M."/>
            <person name="Bloem J."/>
            <person name="Labutti K."/>
            <person name="Salamov A."/>
            <person name="Andreopoulos B."/>
            <person name="Baker S."/>
            <person name="Barry K."/>
            <person name="Bills G."/>
            <person name="Bluhm B."/>
            <person name="Cannon C."/>
            <person name="Castanera R."/>
            <person name="Culley D."/>
            <person name="Daum C."/>
            <person name="Ezra D."/>
            <person name="Gonzalez J."/>
            <person name="Henrissat B."/>
            <person name="Kuo A."/>
            <person name="Liang C."/>
            <person name="Lipzen A."/>
            <person name="Lutzoni F."/>
            <person name="Magnuson J."/>
            <person name="Mondo S."/>
            <person name="Nolan M."/>
            <person name="Ohm R."/>
            <person name="Pangilinan J."/>
            <person name="Park H.-J."/>
            <person name="Ramirez L."/>
            <person name="Alfaro M."/>
            <person name="Sun H."/>
            <person name="Tritt A."/>
            <person name="Yoshinaga Y."/>
            <person name="Zwiers L.-H."/>
            <person name="Turgeon B."/>
            <person name="Goodwin S."/>
            <person name="Spatafora J."/>
            <person name="Crous P."/>
            <person name="Grigoriev I."/>
        </authorList>
    </citation>
    <scope>NUCLEOTIDE SEQUENCE</scope>
    <source>
        <strain evidence="2">CBS 473.64</strain>
    </source>
</reference>
<feature type="region of interest" description="Disordered" evidence="1">
    <location>
        <begin position="412"/>
        <end position="509"/>
    </location>
</feature>
<feature type="region of interest" description="Disordered" evidence="1">
    <location>
        <begin position="551"/>
        <end position="582"/>
    </location>
</feature>
<feature type="compositionally biased region" description="Basic and acidic residues" evidence="1">
    <location>
        <begin position="416"/>
        <end position="431"/>
    </location>
</feature>
<dbReference type="Proteomes" id="UP000799753">
    <property type="component" value="Unassembled WGS sequence"/>
</dbReference>